<name>A0A8C1NWL7_CYPCA</name>
<dbReference type="GO" id="GO:0007098">
    <property type="term" value="P:centrosome cycle"/>
    <property type="evidence" value="ECO:0007669"/>
    <property type="project" value="InterPro"/>
</dbReference>
<accession>A0A8C1NWL7</accession>
<protein>
    <submittedName>
        <fullName evidence="3">Serologically defined colon cancer antigen 8</fullName>
    </submittedName>
</protein>
<dbReference type="GO" id="GO:0001764">
    <property type="term" value="P:neuron migration"/>
    <property type="evidence" value="ECO:0007669"/>
    <property type="project" value="TreeGrafter"/>
</dbReference>
<evidence type="ECO:0000313" key="4">
    <source>
        <dbReference type="Proteomes" id="UP000694427"/>
    </source>
</evidence>
<feature type="region of interest" description="Disordered" evidence="2">
    <location>
        <begin position="19"/>
        <end position="39"/>
    </location>
</feature>
<dbReference type="AlphaFoldDB" id="A0A8C1NWL7"/>
<dbReference type="GO" id="GO:0005814">
    <property type="term" value="C:centriole"/>
    <property type="evidence" value="ECO:0007669"/>
    <property type="project" value="TreeGrafter"/>
</dbReference>
<organism evidence="3 4">
    <name type="scientific">Cyprinus carpio</name>
    <name type="common">Common carp</name>
    <dbReference type="NCBI Taxonomy" id="7962"/>
    <lineage>
        <taxon>Eukaryota</taxon>
        <taxon>Metazoa</taxon>
        <taxon>Chordata</taxon>
        <taxon>Craniata</taxon>
        <taxon>Vertebrata</taxon>
        <taxon>Euteleostomi</taxon>
        <taxon>Actinopterygii</taxon>
        <taxon>Neopterygii</taxon>
        <taxon>Teleostei</taxon>
        <taxon>Ostariophysi</taxon>
        <taxon>Cypriniformes</taxon>
        <taxon>Cyprinidae</taxon>
        <taxon>Cyprininae</taxon>
        <taxon>Cyprinus</taxon>
    </lineage>
</organism>
<feature type="coiled-coil region" evidence="1">
    <location>
        <begin position="318"/>
        <end position="402"/>
    </location>
</feature>
<dbReference type="GO" id="GO:0035148">
    <property type="term" value="P:tube formation"/>
    <property type="evidence" value="ECO:0007669"/>
    <property type="project" value="TreeGrafter"/>
</dbReference>
<proteinExistence type="predicted"/>
<keyword evidence="1" id="KW-0175">Coiled coil</keyword>
<feature type="coiled-coil region" evidence="1">
    <location>
        <begin position="495"/>
        <end position="550"/>
    </location>
</feature>
<evidence type="ECO:0000256" key="2">
    <source>
        <dbReference type="SAM" id="MobiDB-lite"/>
    </source>
</evidence>
<evidence type="ECO:0000313" key="3">
    <source>
        <dbReference type="Ensembl" id="ENSCCRP00010095057.1"/>
    </source>
</evidence>
<dbReference type="Proteomes" id="UP000694427">
    <property type="component" value="Unplaced"/>
</dbReference>
<reference evidence="3" key="2">
    <citation type="submission" date="2025-09" db="UniProtKB">
        <authorList>
            <consortium name="Ensembl"/>
        </authorList>
    </citation>
    <scope>IDENTIFICATION</scope>
</reference>
<dbReference type="GO" id="GO:0030010">
    <property type="term" value="P:establishment of cell polarity"/>
    <property type="evidence" value="ECO:0007669"/>
    <property type="project" value="TreeGrafter"/>
</dbReference>
<reference evidence="3" key="1">
    <citation type="submission" date="2025-08" db="UniProtKB">
        <authorList>
            <consortium name="Ensembl"/>
        </authorList>
    </citation>
    <scope>IDENTIFICATION</scope>
</reference>
<dbReference type="GO" id="GO:0005813">
    <property type="term" value="C:centrosome"/>
    <property type="evidence" value="ECO:0007669"/>
    <property type="project" value="InterPro"/>
</dbReference>
<dbReference type="PANTHER" id="PTHR34343">
    <property type="entry name" value="SEROLOGICALLY DEFINED COLON CANCER ANTIGEN 8"/>
    <property type="match status" value="1"/>
</dbReference>
<sequence>SIQHLSSMLARVFRTKAGEAQPSAAKPSYTSSKESSRYRSCRKHQGITDEGNSSLPGVHDLVPIIHNQSEYIQHLEAEVNWEFCCNLTRVRVVIVEDEKLHEELKAKAVEETLKEYTFVDSTLNVERTPEKTSKQRLDSINQAEDHKRKKEMEQLKCLYQAQTETLEAQVVSLKKVGFNQISNGSGQRVGGLCLKCAQHEAILAETHSNVHVQKRDELMTVLCSLRASQTEAQQREGILINLDLWSVPMHLQALVQCEHFHNELTRQRERLERELASEQEKISQAREAACLESKKEKEVLAQTVTSLSQRVAEFEGLLERGERDRNSLNGQLEEAYKKLTAQETDSSKVYAELRFLLSQAQLKKEESDREMRDIIQKLGVELNGSRQRLEEAQRAEGRARAEAAGLAEGLSRTQRQLHLTRQEKEAVELCCGEDMAALTFQAQRRERELTQTLQQMEAQHERSVRETDALLSAQNSLIRNLKEYMCLCAYCRAEIEQLSLEKEHLQESAEKLRGRCEEMGEQCVQHGRMHQRMKQRLQQLDQHCQASSQQVQLLSRQKQLMQEQQQLAHDTHNL</sequence>
<dbReference type="PANTHER" id="PTHR34343:SF1">
    <property type="entry name" value="SEROLOGICALLY DEFINED COLON CANCER ANTIGEN 8"/>
    <property type="match status" value="1"/>
</dbReference>
<dbReference type="InterPro" id="IPR031887">
    <property type="entry name" value="SDCCAG8"/>
</dbReference>
<dbReference type="Pfam" id="PF15964">
    <property type="entry name" value="CCCAP"/>
    <property type="match status" value="1"/>
</dbReference>
<dbReference type="Ensembl" id="ENSCCRT00010105458.1">
    <property type="protein sequence ID" value="ENSCCRP00010095057.1"/>
    <property type="gene ID" value="ENSCCRG00010041607.1"/>
</dbReference>
<evidence type="ECO:0000256" key="1">
    <source>
        <dbReference type="SAM" id="Coils"/>
    </source>
</evidence>
<keyword evidence="4" id="KW-1185">Reference proteome</keyword>
<feature type="coiled-coil region" evidence="1">
    <location>
        <begin position="254"/>
        <end position="288"/>
    </location>
</feature>